<name>A0A6A3UPE1_9STRA</name>
<evidence type="ECO:0000313" key="12">
    <source>
        <dbReference type="Proteomes" id="UP000437068"/>
    </source>
</evidence>
<dbReference type="EMBL" id="QXGB01000082">
    <property type="protein sequence ID" value="KAE9231907.1"/>
    <property type="molecule type" value="Genomic_DNA"/>
</dbReference>
<evidence type="ECO:0000313" key="10">
    <source>
        <dbReference type="Proteomes" id="UP000429523"/>
    </source>
</evidence>
<dbReference type="EMBL" id="QXGD01000093">
    <property type="protein sequence ID" value="KAE9253433.1"/>
    <property type="molecule type" value="Genomic_DNA"/>
</dbReference>
<evidence type="ECO:0000313" key="6">
    <source>
        <dbReference type="EMBL" id="KAE9169856.1"/>
    </source>
</evidence>
<dbReference type="Proteomes" id="UP000429523">
    <property type="component" value="Unassembled WGS sequence"/>
</dbReference>
<evidence type="ECO:0000313" key="16">
    <source>
        <dbReference type="Proteomes" id="UP000460718"/>
    </source>
</evidence>
<evidence type="ECO:0000313" key="2">
    <source>
        <dbReference type="EMBL" id="KAE9016172.1"/>
    </source>
</evidence>
<dbReference type="Proteomes" id="UP000441208">
    <property type="component" value="Unassembled WGS sequence"/>
</dbReference>
<dbReference type="Proteomes" id="UP000488956">
    <property type="component" value="Unassembled WGS sequence"/>
</dbReference>
<gene>
    <name evidence="9" type="ORF">PF001_g2577</name>
    <name evidence="8" type="ORF">PF002_g3324</name>
    <name evidence="6" type="ORF">PF004_g28062</name>
    <name evidence="7" type="ORF">PF005_g2919</name>
    <name evidence="5" type="ORF">PF006_g2442</name>
    <name evidence="4" type="ORF">PF007_g903</name>
    <name evidence="1" type="ORF">PF009_g3076</name>
    <name evidence="3" type="ORF">PF010_g28819</name>
    <name evidence="2" type="ORF">PF011_g7281</name>
</gene>
<dbReference type="EMBL" id="QXGE01000073">
    <property type="protein sequence ID" value="KAE9326168.1"/>
    <property type="molecule type" value="Genomic_DNA"/>
</dbReference>
<organism evidence="5 14">
    <name type="scientific">Phytophthora fragariae</name>
    <dbReference type="NCBI Taxonomy" id="53985"/>
    <lineage>
        <taxon>Eukaryota</taxon>
        <taxon>Sar</taxon>
        <taxon>Stramenopiles</taxon>
        <taxon>Oomycota</taxon>
        <taxon>Peronosporomycetes</taxon>
        <taxon>Peronosporales</taxon>
        <taxon>Peronosporaceae</taxon>
        <taxon>Phytophthora</taxon>
    </lineage>
</organism>
<dbReference type="OrthoDB" id="121024at2759"/>
<evidence type="ECO:0000313" key="17">
    <source>
        <dbReference type="Proteomes" id="UP000476176"/>
    </source>
</evidence>
<evidence type="ECO:0000313" key="5">
    <source>
        <dbReference type="EMBL" id="KAE9153426.1"/>
    </source>
</evidence>
<evidence type="ECO:0000313" key="4">
    <source>
        <dbReference type="EMBL" id="KAE9139711.1"/>
    </source>
</evidence>
<evidence type="ECO:0000313" key="7">
    <source>
        <dbReference type="EMBL" id="KAE9231907.1"/>
    </source>
</evidence>
<dbReference type="EMBL" id="QXGA01000069">
    <property type="protein sequence ID" value="KAE9153426.1"/>
    <property type="molecule type" value="Genomic_DNA"/>
</dbReference>
<dbReference type="AlphaFoldDB" id="A0A6A3UPE1"/>
<evidence type="ECO:0000313" key="3">
    <source>
        <dbReference type="EMBL" id="KAE9063892.1"/>
    </source>
</evidence>
<proteinExistence type="predicted"/>
<keyword evidence="11" id="KW-1185">Reference proteome</keyword>
<evidence type="ECO:0000313" key="18">
    <source>
        <dbReference type="Proteomes" id="UP000488956"/>
    </source>
</evidence>
<dbReference type="Proteomes" id="UP000440732">
    <property type="component" value="Unassembled WGS sequence"/>
</dbReference>
<reference evidence="10 11" key="1">
    <citation type="submission" date="2018-08" db="EMBL/GenBank/DDBJ databases">
        <title>Genomic investigation of the strawberry pathogen Phytophthora fragariae indicates pathogenicity is determined by transcriptional variation in three key races.</title>
        <authorList>
            <person name="Adams T.M."/>
            <person name="Armitage A.D."/>
            <person name="Sobczyk M.K."/>
            <person name="Bates H.J."/>
            <person name="Dunwell J.M."/>
            <person name="Nellist C.F."/>
            <person name="Harrison R.J."/>
        </authorList>
    </citation>
    <scope>NUCLEOTIDE SEQUENCE [LARGE SCALE GENOMIC DNA]</scope>
    <source>
        <strain evidence="9 12">A4</strain>
        <strain evidence="8 13">BC-1</strain>
        <strain evidence="6 17">BC-23</strain>
        <strain evidence="7 11">NOV-27</strain>
        <strain evidence="5 14">NOV-5</strain>
        <strain evidence="4 15">NOV-71</strain>
        <strain evidence="1 10">NOV-9</strain>
        <strain evidence="3 18">ONT-3</strain>
        <strain evidence="2 16">SCRP245</strain>
    </source>
</reference>
<dbReference type="EMBL" id="QXGF01000084">
    <property type="protein sequence ID" value="KAE8947320.1"/>
    <property type="molecule type" value="Genomic_DNA"/>
</dbReference>
<dbReference type="Proteomes" id="UP000433483">
    <property type="component" value="Unassembled WGS sequence"/>
</dbReference>
<evidence type="ECO:0000313" key="15">
    <source>
        <dbReference type="Proteomes" id="UP000441208"/>
    </source>
</evidence>
<evidence type="ECO:0000313" key="13">
    <source>
        <dbReference type="Proteomes" id="UP000440367"/>
    </source>
</evidence>
<protein>
    <submittedName>
        <fullName evidence="5">Uncharacterized protein</fullName>
    </submittedName>
</protein>
<evidence type="ECO:0000313" key="14">
    <source>
        <dbReference type="Proteomes" id="UP000440732"/>
    </source>
</evidence>
<dbReference type="EMBL" id="QXGC01004346">
    <property type="protein sequence ID" value="KAE9169856.1"/>
    <property type="molecule type" value="Genomic_DNA"/>
</dbReference>
<dbReference type="Proteomes" id="UP000476176">
    <property type="component" value="Unassembled WGS sequence"/>
</dbReference>
<evidence type="ECO:0000313" key="11">
    <source>
        <dbReference type="Proteomes" id="UP000433483"/>
    </source>
</evidence>
<dbReference type="EMBL" id="QXFW01000321">
    <property type="protein sequence ID" value="KAE9016172.1"/>
    <property type="molecule type" value="Genomic_DNA"/>
</dbReference>
<dbReference type="EMBL" id="QXFX01004482">
    <property type="protein sequence ID" value="KAE9063892.1"/>
    <property type="molecule type" value="Genomic_DNA"/>
</dbReference>
<dbReference type="Proteomes" id="UP000440367">
    <property type="component" value="Unassembled WGS sequence"/>
</dbReference>
<accession>A0A6A3UPE1</accession>
<dbReference type="Proteomes" id="UP000437068">
    <property type="component" value="Unassembled WGS sequence"/>
</dbReference>
<evidence type="ECO:0000313" key="1">
    <source>
        <dbReference type="EMBL" id="KAE8947320.1"/>
    </source>
</evidence>
<evidence type="ECO:0000313" key="8">
    <source>
        <dbReference type="EMBL" id="KAE9253433.1"/>
    </source>
</evidence>
<comment type="caution">
    <text evidence="5">The sequence shown here is derived from an EMBL/GenBank/DDBJ whole genome shotgun (WGS) entry which is preliminary data.</text>
</comment>
<sequence length="48" mass="5194">MVMNDAAAVPAEDQEERIAAYKRLLAIGRIQDPAPTDTQDILAFAGHV</sequence>
<evidence type="ECO:0000313" key="9">
    <source>
        <dbReference type="EMBL" id="KAE9326168.1"/>
    </source>
</evidence>
<dbReference type="Proteomes" id="UP000460718">
    <property type="component" value="Unassembled WGS sequence"/>
</dbReference>
<dbReference type="EMBL" id="QXFZ01000020">
    <property type="protein sequence ID" value="KAE9139711.1"/>
    <property type="molecule type" value="Genomic_DNA"/>
</dbReference>